<dbReference type="OrthoDB" id="4381926at2"/>
<evidence type="ECO:0000256" key="1">
    <source>
        <dbReference type="SAM" id="MobiDB-lite"/>
    </source>
</evidence>
<keyword evidence="2" id="KW-0472">Membrane</keyword>
<dbReference type="RefSeq" id="WP_074850694.1">
    <property type="nucleotide sequence ID" value="NZ_FNLM01000034.1"/>
</dbReference>
<feature type="region of interest" description="Disordered" evidence="1">
    <location>
        <begin position="1"/>
        <end position="43"/>
    </location>
</feature>
<evidence type="ECO:0000313" key="4">
    <source>
        <dbReference type="Proteomes" id="UP000183180"/>
    </source>
</evidence>
<proteinExistence type="predicted"/>
<protein>
    <submittedName>
        <fullName evidence="3">Uncharacterized protein</fullName>
    </submittedName>
</protein>
<keyword evidence="2" id="KW-1133">Transmembrane helix</keyword>
<feature type="transmembrane region" description="Helical" evidence="2">
    <location>
        <begin position="182"/>
        <end position="205"/>
    </location>
</feature>
<evidence type="ECO:0000313" key="3">
    <source>
        <dbReference type="EMBL" id="SDU57235.1"/>
    </source>
</evidence>
<organism evidence="3 4">
    <name type="scientific">Gordonia westfalica</name>
    <dbReference type="NCBI Taxonomy" id="158898"/>
    <lineage>
        <taxon>Bacteria</taxon>
        <taxon>Bacillati</taxon>
        <taxon>Actinomycetota</taxon>
        <taxon>Actinomycetes</taxon>
        <taxon>Mycobacteriales</taxon>
        <taxon>Gordoniaceae</taxon>
        <taxon>Gordonia</taxon>
    </lineage>
</organism>
<feature type="transmembrane region" description="Helical" evidence="2">
    <location>
        <begin position="53"/>
        <end position="74"/>
    </location>
</feature>
<gene>
    <name evidence="3" type="ORF">SAMN04488548_1342261</name>
</gene>
<name>A0A1H2JMD6_9ACTN</name>
<keyword evidence="2" id="KW-0812">Transmembrane</keyword>
<feature type="compositionally biased region" description="Low complexity" evidence="1">
    <location>
        <begin position="14"/>
        <end position="23"/>
    </location>
</feature>
<reference evidence="3 4" key="1">
    <citation type="submission" date="2016-10" db="EMBL/GenBank/DDBJ databases">
        <authorList>
            <person name="de Groot N.N."/>
        </authorList>
    </citation>
    <scope>NUCLEOTIDE SEQUENCE [LARGE SCALE GENOMIC DNA]</scope>
    <source>
        <strain evidence="3 4">DSM 44215</strain>
    </source>
</reference>
<dbReference type="AlphaFoldDB" id="A0A1H2JMD6"/>
<sequence length="218" mass="22571">MGQPYDPGSSGANPYQPGAYQPGPNQPGPYGYGGYPPPPPPKDRKGMRLWGKILTVVGIVILVASVAIGVVLAVSGIGQVVDQAEQAFVVDPRAEHRYDAGDTFALFRPDNTASTPSCEITGPAALERGSDVTAEFPYDGTQVQSFESFEVVEAGTYSFVCSDRVVVASIDIGGIFSGVGGVLLAVFGGGFGGVLMLIGIVLWVIAGRKPRTASPPAP</sequence>
<accession>A0A1H2JMD6</accession>
<evidence type="ECO:0000256" key="2">
    <source>
        <dbReference type="SAM" id="Phobius"/>
    </source>
</evidence>
<dbReference type="Proteomes" id="UP000183180">
    <property type="component" value="Unassembled WGS sequence"/>
</dbReference>
<dbReference type="EMBL" id="FNLM01000034">
    <property type="protein sequence ID" value="SDU57235.1"/>
    <property type="molecule type" value="Genomic_DNA"/>
</dbReference>